<protein>
    <submittedName>
        <fullName evidence="2">Uncharacterized protein</fullName>
    </submittedName>
</protein>
<accession>A0ABT8SM07</accession>
<evidence type="ECO:0000313" key="3">
    <source>
        <dbReference type="Proteomes" id="UP001169063"/>
    </source>
</evidence>
<proteinExistence type="predicted"/>
<dbReference type="RefSeq" id="WP_302108727.1">
    <property type="nucleotide sequence ID" value="NZ_JAUKTR010000001.1"/>
</dbReference>
<feature type="transmembrane region" description="Helical" evidence="1">
    <location>
        <begin position="83"/>
        <end position="103"/>
    </location>
</feature>
<feature type="transmembrane region" description="Helical" evidence="1">
    <location>
        <begin position="6"/>
        <end position="25"/>
    </location>
</feature>
<sequence>MWSSALSITSLAICTLVCIVALWRGTWALRGAAALFLAGWWVTPMAYELAGPNGERWFVLVIDVVLAVGIATIACLSGRRWAMAMAAFQILTAATHAAAIIDLRFGELAYWALQVAYTIGALMALAIGVIQHELSRRGRT</sequence>
<evidence type="ECO:0000256" key="1">
    <source>
        <dbReference type="SAM" id="Phobius"/>
    </source>
</evidence>
<dbReference type="EMBL" id="JAUKTR010000001">
    <property type="protein sequence ID" value="MDO1558307.1"/>
    <property type="molecule type" value="Genomic_DNA"/>
</dbReference>
<reference evidence="2" key="1">
    <citation type="submission" date="2023-07" db="EMBL/GenBank/DDBJ databases">
        <title>Brevundimonas soil sp. nov., isolated from the soil of chemical plant.</title>
        <authorList>
            <person name="Wu N."/>
        </authorList>
    </citation>
    <scope>NUCLEOTIDE SEQUENCE</scope>
    <source>
        <strain evidence="2">XZ-24</strain>
    </source>
</reference>
<organism evidence="2 3">
    <name type="scientific">Peiella sedimenti</name>
    <dbReference type="NCBI Taxonomy" id="3061083"/>
    <lineage>
        <taxon>Bacteria</taxon>
        <taxon>Pseudomonadati</taxon>
        <taxon>Pseudomonadota</taxon>
        <taxon>Alphaproteobacteria</taxon>
        <taxon>Caulobacterales</taxon>
        <taxon>Caulobacteraceae</taxon>
        <taxon>Peiella</taxon>
    </lineage>
</organism>
<keyword evidence="1" id="KW-0472">Membrane</keyword>
<keyword evidence="1" id="KW-0812">Transmembrane</keyword>
<feature type="transmembrane region" description="Helical" evidence="1">
    <location>
        <begin position="32"/>
        <end position="50"/>
    </location>
</feature>
<feature type="transmembrane region" description="Helical" evidence="1">
    <location>
        <begin position="56"/>
        <end position="76"/>
    </location>
</feature>
<keyword evidence="1" id="KW-1133">Transmembrane helix</keyword>
<evidence type="ECO:0000313" key="2">
    <source>
        <dbReference type="EMBL" id="MDO1558307.1"/>
    </source>
</evidence>
<comment type="caution">
    <text evidence="2">The sequence shown here is derived from an EMBL/GenBank/DDBJ whole genome shotgun (WGS) entry which is preliminary data.</text>
</comment>
<feature type="transmembrane region" description="Helical" evidence="1">
    <location>
        <begin position="109"/>
        <end position="130"/>
    </location>
</feature>
<name>A0ABT8SM07_9CAUL</name>
<keyword evidence="3" id="KW-1185">Reference proteome</keyword>
<gene>
    <name evidence="2" type="ORF">Q0812_02555</name>
</gene>
<dbReference type="Proteomes" id="UP001169063">
    <property type="component" value="Unassembled WGS sequence"/>
</dbReference>